<name>B9RX29_RICCO</name>
<gene>
    <name evidence="15" type="ORF">RCOM_0816800</name>
</gene>
<dbReference type="InterPro" id="IPR049139">
    <property type="entry name" value="TERT_C"/>
</dbReference>
<dbReference type="Gene3D" id="1.10.357.90">
    <property type="match status" value="1"/>
</dbReference>
<dbReference type="InterPro" id="IPR021891">
    <property type="entry name" value="Telomerase_RBD"/>
</dbReference>
<keyword evidence="11 13" id="KW-0539">Nucleus</keyword>
<dbReference type="PANTHER" id="PTHR12066:SF0">
    <property type="entry name" value="TELOMERASE REVERSE TRANSCRIPTASE"/>
    <property type="match status" value="1"/>
</dbReference>
<evidence type="ECO:0000256" key="1">
    <source>
        <dbReference type="ARBA" id="ARBA00008001"/>
    </source>
</evidence>
<keyword evidence="9 13" id="KW-0779">Telomere</keyword>
<proteinExistence type="inferred from homology"/>
<organism evidence="15 16">
    <name type="scientific">Ricinus communis</name>
    <name type="common">Castor bean</name>
    <dbReference type="NCBI Taxonomy" id="3988"/>
    <lineage>
        <taxon>Eukaryota</taxon>
        <taxon>Viridiplantae</taxon>
        <taxon>Streptophyta</taxon>
        <taxon>Embryophyta</taxon>
        <taxon>Tracheophyta</taxon>
        <taxon>Spermatophyta</taxon>
        <taxon>Magnoliopsida</taxon>
        <taxon>eudicotyledons</taxon>
        <taxon>Gunneridae</taxon>
        <taxon>Pentapetalae</taxon>
        <taxon>rosids</taxon>
        <taxon>fabids</taxon>
        <taxon>Malpighiales</taxon>
        <taxon>Euphorbiaceae</taxon>
        <taxon>Acalyphoideae</taxon>
        <taxon>Acalypheae</taxon>
        <taxon>Ricinus</taxon>
    </lineage>
</organism>
<dbReference type="GO" id="GO:0042162">
    <property type="term" value="F:telomeric DNA binding"/>
    <property type="evidence" value="ECO:0000318"/>
    <property type="project" value="GO_Central"/>
</dbReference>
<dbReference type="Proteomes" id="UP000008311">
    <property type="component" value="Unassembled WGS sequence"/>
</dbReference>
<dbReference type="InterPro" id="IPR000477">
    <property type="entry name" value="RT_dom"/>
</dbReference>
<evidence type="ECO:0000256" key="11">
    <source>
        <dbReference type="ARBA" id="ARBA00023242"/>
    </source>
</evidence>
<dbReference type="CDD" id="cd01648">
    <property type="entry name" value="TERT"/>
    <property type="match status" value="1"/>
</dbReference>
<comment type="function">
    <text evidence="13">Telomerase is a ribonucleoprotein enzyme essential for the replication of chromosome termini in most eukaryotes. It elongates telomeres. It is a reverse transcriptase that adds simple sequence repeats to chromosome ends by copying a template sequence within the RNA component of the enzyme.</text>
</comment>
<evidence type="ECO:0000256" key="7">
    <source>
        <dbReference type="ARBA" id="ARBA00022723"/>
    </source>
</evidence>
<comment type="subcellular location">
    <subcellularLocation>
        <location evidence="13">Nucleus</location>
    </subcellularLocation>
    <subcellularLocation>
        <location evidence="13">Chromosome</location>
        <location evidence="13">Telomere</location>
    </subcellularLocation>
</comment>
<evidence type="ECO:0000256" key="6">
    <source>
        <dbReference type="ARBA" id="ARBA00022695"/>
    </source>
</evidence>
<dbReference type="GO" id="GO:0000333">
    <property type="term" value="C:telomerase catalytic core complex"/>
    <property type="evidence" value="ECO:0000318"/>
    <property type="project" value="GO_Central"/>
</dbReference>
<keyword evidence="6 13" id="KW-0548">Nucleotidyltransferase</keyword>
<dbReference type="Pfam" id="PF12009">
    <property type="entry name" value="Telomerase_RBD"/>
    <property type="match status" value="1"/>
</dbReference>
<dbReference type="STRING" id="3988.B9RX29"/>
<protein>
    <recommendedName>
        <fullName evidence="3 13">Telomerase reverse transcriptase</fullName>
        <ecNumber evidence="2 13">2.7.7.49</ecNumber>
    </recommendedName>
    <alternativeName>
        <fullName evidence="13">Telomerase catalytic subunit</fullName>
    </alternativeName>
</protein>
<evidence type="ECO:0000256" key="4">
    <source>
        <dbReference type="ARBA" id="ARBA00022454"/>
    </source>
</evidence>
<dbReference type="GO" id="GO:0070034">
    <property type="term" value="F:telomerase RNA binding"/>
    <property type="evidence" value="ECO:0000318"/>
    <property type="project" value="GO_Central"/>
</dbReference>
<reference evidence="16" key="1">
    <citation type="journal article" date="2010" name="Nat. Biotechnol.">
        <title>Draft genome sequence of the oilseed species Ricinus communis.</title>
        <authorList>
            <person name="Chan A.P."/>
            <person name="Crabtree J."/>
            <person name="Zhao Q."/>
            <person name="Lorenzi H."/>
            <person name="Orvis J."/>
            <person name="Puiu D."/>
            <person name="Melake-Berhan A."/>
            <person name="Jones K.M."/>
            <person name="Redman J."/>
            <person name="Chen G."/>
            <person name="Cahoon E.B."/>
            <person name="Gedil M."/>
            <person name="Stanke M."/>
            <person name="Haas B.J."/>
            <person name="Wortman J.R."/>
            <person name="Fraser-Liggett C.M."/>
            <person name="Ravel J."/>
            <person name="Rabinowicz P.D."/>
        </authorList>
    </citation>
    <scope>NUCLEOTIDE SEQUENCE [LARGE SCALE GENOMIC DNA]</scope>
    <source>
        <strain evidence="16">cv. Hale</strain>
    </source>
</reference>
<dbReference type="EMBL" id="EQ973826">
    <property type="protein sequence ID" value="EEF44058.1"/>
    <property type="molecule type" value="Genomic_DNA"/>
</dbReference>
<dbReference type="EC" id="2.7.7.49" evidence="2 13"/>
<dbReference type="GO" id="GO:0000781">
    <property type="term" value="C:chromosome, telomeric region"/>
    <property type="evidence" value="ECO:0007669"/>
    <property type="project" value="UniProtKB-SubCell"/>
</dbReference>
<evidence type="ECO:0000313" key="15">
    <source>
        <dbReference type="EMBL" id="EEF44058.1"/>
    </source>
</evidence>
<dbReference type="Pfam" id="PF21399">
    <property type="entry name" value="TERT_C"/>
    <property type="match status" value="1"/>
</dbReference>
<keyword evidence="5 13" id="KW-0808">Transferase</keyword>
<dbReference type="InParanoid" id="B9RX29"/>
<evidence type="ECO:0000256" key="5">
    <source>
        <dbReference type="ARBA" id="ARBA00022679"/>
    </source>
</evidence>
<evidence type="ECO:0000256" key="8">
    <source>
        <dbReference type="ARBA" id="ARBA00022842"/>
    </source>
</evidence>
<evidence type="ECO:0000256" key="13">
    <source>
        <dbReference type="RuleBase" id="RU365061"/>
    </source>
</evidence>
<keyword evidence="16" id="KW-1185">Reference proteome</keyword>
<dbReference type="eggNOG" id="KOG1005">
    <property type="taxonomic scope" value="Eukaryota"/>
</dbReference>
<accession>B9RX29</accession>
<dbReference type="InterPro" id="IPR003545">
    <property type="entry name" value="Telomerase_RT"/>
</dbReference>
<dbReference type="GO" id="GO:0007004">
    <property type="term" value="P:telomere maintenance via telomerase"/>
    <property type="evidence" value="ECO:0000318"/>
    <property type="project" value="GO_Central"/>
</dbReference>
<dbReference type="GO" id="GO:0003720">
    <property type="term" value="F:telomerase activity"/>
    <property type="evidence" value="ECO:0000318"/>
    <property type="project" value="GO_Central"/>
</dbReference>
<keyword evidence="4 13" id="KW-0158">Chromosome</keyword>
<feature type="domain" description="Reverse transcriptase" evidence="14">
    <location>
        <begin position="653"/>
        <end position="1031"/>
    </location>
</feature>
<comment type="similarity">
    <text evidence="1 13">Belongs to the reverse transcriptase family. Telomerase subfamily.</text>
</comment>
<evidence type="ECO:0000256" key="2">
    <source>
        <dbReference type="ARBA" id="ARBA00012493"/>
    </source>
</evidence>
<keyword evidence="7 13" id="KW-0479">Metal-binding</keyword>
<comment type="catalytic activity">
    <reaction evidence="12 13">
        <text>DNA(n) + a 2'-deoxyribonucleoside 5'-triphosphate = DNA(n+1) + diphosphate</text>
        <dbReference type="Rhea" id="RHEA:22508"/>
        <dbReference type="Rhea" id="RHEA-COMP:17339"/>
        <dbReference type="Rhea" id="RHEA-COMP:17340"/>
        <dbReference type="ChEBI" id="CHEBI:33019"/>
        <dbReference type="ChEBI" id="CHEBI:61560"/>
        <dbReference type="ChEBI" id="CHEBI:173112"/>
        <dbReference type="EC" id="2.7.7.49"/>
    </reaction>
</comment>
<evidence type="ECO:0000256" key="3">
    <source>
        <dbReference type="ARBA" id="ARBA00016182"/>
    </source>
</evidence>
<dbReference type="Gene3D" id="1.10.132.70">
    <property type="match status" value="2"/>
</dbReference>
<dbReference type="PANTHER" id="PTHR12066">
    <property type="entry name" value="TELOMERASE REVERSE TRANSCRIPTASE"/>
    <property type="match status" value="1"/>
</dbReference>
<dbReference type="AlphaFoldDB" id="B9RX29"/>
<dbReference type="FunCoup" id="B9RX29">
    <property type="interactions" value="180"/>
</dbReference>
<dbReference type="PROSITE" id="PS50878">
    <property type="entry name" value="RT_POL"/>
    <property type="match status" value="1"/>
</dbReference>
<evidence type="ECO:0000313" key="16">
    <source>
        <dbReference type="Proteomes" id="UP000008311"/>
    </source>
</evidence>
<evidence type="ECO:0000256" key="10">
    <source>
        <dbReference type="ARBA" id="ARBA00022918"/>
    </source>
</evidence>
<dbReference type="SUPFAM" id="SSF56672">
    <property type="entry name" value="DNA/RNA polymerases"/>
    <property type="match status" value="1"/>
</dbReference>
<sequence length="1224" mass="139519">MRKKRRVPVVLWRLFGDRALTLSATITSFIPQSHPTSFLLQQPRDPSDYIKLLNHSYVVLDSNAPPFAAAKFPPSNHWPQHEIVVRTIEMMVREQSTCNHSSPIVELLTSSAWSLLLERIGDDTMVYLLKHTSIFLPLPPKKHCQVAGPPVNSLALKLMKNKAEPRHQDPLVNHFGHKKKRDRVDDANSLSDVQQFNPLCVMGCVGCVSCSGSFIKPSGSHLCNNKGQIDVLQAAAPMYEVHLNEELVNMRKRSRPFKWERCKKRKHSDISESSSTPISRHPVNRCCQMSILEAASPTTGACTVNYEGFPIEKLPGLNQVMAKAKHKKHSRLFRWQRNKKRRHSDVEEASATTSYLMNCIEEDTAPERLQSDLNNIKIHSPDKMPQQCPCCLVLQDALLVTKGAQINRQPIFYSSERSSSVLPRKHLLNSLKPNFSGSKTLFGSIFGLSNVNARAPSVLCSHSSSFCLLGSACLYHSLIKFLKTLIRRNRCCKHLHLLDKHCAVPSLTQAMNQNASSLFEKRRILLAIFSQENDSESVVTKKSRTVSIEHCNRTLTSENLQTGAIRSYCSKSQVVSFIWAVCRSLVPPDLLEKWIFWFFSFLVVPLLQANFYVTESEHGKQDVFYYRKPIWEKLKNTTITGLKDQNYQHLDPSEVKSIIGNRLFGFSKLRLRPKENGARMLVNLKAPSRMLVQESSSTGIPGKAQFVSKSVKYKHFKPVNYVLRDTYAVLKGILVKEPEKLGSSVFDYNDIYRKLGLFIIDLKNGLSTIPNVYIVVSDVSKAFDSVNQDQLLSVMKDILHENEYLLQQSSQVVCTKKSLWVHENLTLMDSEIGAGFTKKSSSGRFGSLHSVLINQGLGRYMKKKEILFNLYEHVKCNVLQLDKTFYLQGIGIPQGSVLSSLLCSVYYGHLERNVLFPFIEITRGPTVEDLSRRCNSWDSSAAGNSSEDRLGSSPYILLRLIDDLCFISTSKKQAESFYTRLLRGFRDYNCYMNEEKFCLSFHSGHELALPSNRVYIGEDGISFLRWSGLLLNSCTLEVQADYTRYLNNHLRSTLTVSWQGKPGRHLKAKLSAFMRPKCHPIFFDSNINTGPVVRLNIYQAFLLCAMKFHCYVSEMYICKLRPGFHLKIIERSFRYMYALIKKMMYSARTGSHFHPILQLEAREVEWLGLNAFVKVLKRKQSRHKELLHLLKLKLLAHEINGNVSSQLEYAVDSSHSSVMWKIKY</sequence>
<dbReference type="GO" id="GO:0046872">
    <property type="term" value="F:metal ion binding"/>
    <property type="evidence" value="ECO:0007669"/>
    <property type="project" value="UniProtKB-KW"/>
</dbReference>
<evidence type="ECO:0000256" key="9">
    <source>
        <dbReference type="ARBA" id="ARBA00022895"/>
    </source>
</evidence>
<dbReference type="InterPro" id="IPR043502">
    <property type="entry name" value="DNA/RNA_pol_sf"/>
</dbReference>
<keyword evidence="8 13" id="KW-0460">Magnesium</keyword>
<dbReference type="SMART" id="SM00975">
    <property type="entry name" value="Telomerase_RBD"/>
    <property type="match status" value="1"/>
</dbReference>
<evidence type="ECO:0000256" key="12">
    <source>
        <dbReference type="ARBA" id="ARBA00048173"/>
    </source>
</evidence>
<dbReference type="PRINTS" id="PR01365">
    <property type="entry name" value="TELOMERASERT"/>
</dbReference>
<keyword evidence="10 13" id="KW-0695">RNA-directed DNA polymerase</keyword>
<evidence type="ECO:0000259" key="14">
    <source>
        <dbReference type="PROSITE" id="PS50878"/>
    </source>
</evidence>